<comment type="similarity">
    <text evidence="1">Belongs to the HMG-CoA reductase family.</text>
</comment>
<reference evidence="5" key="2">
    <citation type="submission" date="2017-06" db="EMBL/GenBank/DDBJ databases">
        <authorList>
            <person name="Kim H.J."/>
            <person name="Triplett B.A."/>
        </authorList>
    </citation>
    <scope>NUCLEOTIDE SEQUENCE</scope>
    <source>
        <strain evidence="5">CGMCC 4.1598</strain>
    </source>
</reference>
<dbReference type="Gene3D" id="3.90.770.10">
    <property type="entry name" value="3-hydroxy-3-methylglutaryl-coenzyme A Reductase, Chain A, domain 2"/>
    <property type="match status" value="1"/>
</dbReference>
<evidence type="ECO:0000313" key="6">
    <source>
        <dbReference type="EMBL" id="MFC5229847.1"/>
    </source>
</evidence>
<dbReference type="SUPFAM" id="SSF55035">
    <property type="entry name" value="NAD-binding domain of HMG-CoA reductase"/>
    <property type="match status" value="1"/>
</dbReference>
<dbReference type="Pfam" id="PF00368">
    <property type="entry name" value="HMG-CoA_red"/>
    <property type="match status" value="1"/>
</dbReference>
<dbReference type="PROSITE" id="PS00318">
    <property type="entry name" value="HMG_COA_REDUCTASE_2"/>
    <property type="match status" value="1"/>
</dbReference>
<dbReference type="GO" id="GO:0008299">
    <property type="term" value="P:isoprenoid biosynthetic process"/>
    <property type="evidence" value="ECO:0007669"/>
    <property type="project" value="InterPro"/>
</dbReference>
<dbReference type="AlphaFoldDB" id="A0A2P1G6C8"/>
<name>A0A2P1G6C8_STRFI</name>
<dbReference type="PROSITE" id="PS50065">
    <property type="entry name" value="HMG_COA_REDUCTASE_4"/>
    <property type="match status" value="1"/>
</dbReference>
<dbReference type="RefSeq" id="WP_344645286.1">
    <property type="nucleotide sequence ID" value="NZ_BAAASS010000015.1"/>
</dbReference>
<dbReference type="Gene3D" id="3.30.70.420">
    <property type="entry name" value="Hydroxymethylglutaryl-CoA reductase, class I/II, NAD/NADP-binding domain"/>
    <property type="match status" value="1"/>
</dbReference>
<keyword evidence="3" id="KW-0521">NADP</keyword>
<evidence type="ECO:0000256" key="1">
    <source>
        <dbReference type="ARBA" id="ARBA00007661"/>
    </source>
</evidence>
<dbReference type="InterPro" id="IPR023076">
    <property type="entry name" value="HMG_CoA_Rdtase_CS"/>
</dbReference>
<protein>
    <recommendedName>
        <fullName evidence="2">hydroxymethylglutaryl-CoA reductase (NADPH)</fullName>
        <ecNumber evidence="2">1.1.1.34</ecNumber>
    </recommendedName>
</protein>
<dbReference type="PANTHER" id="PTHR10572:SF24">
    <property type="entry name" value="3-HYDROXY-3-METHYLGLUTARYL-COENZYME A REDUCTASE"/>
    <property type="match status" value="1"/>
</dbReference>
<dbReference type="Proteomes" id="UP001596156">
    <property type="component" value="Unassembled WGS sequence"/>
</dbReference>
<dbReference type="InterPro" id="IPR002202">
    <property type="entry name" value="HMG_CoA_Rdtase"/>
</dbReference>
<gene>
    <name evidence="5" type="primary">sepP</name>
    <name evidence="6" type="ORF">ACFPN6_36010</name>
</gene>
<reference evidence="6" key="5">
    <citation type="submission" date="2024-09" db="EMBL/GenBank/DDBJ databases">
        <authorList>
            <person name="Sun Q."/>
            <person name="Mori K."/>
        </authorList>
    </citation>
    <scope>NUCLEOTIDE SEQUENCE</scope>
    <source>
        <strain evidence="6">CGMCC 4.1598</strain>
    </source>
</reference>
<dbReference type="InterPro" id="IPR009029">
    <property type="entry name" value="HMG_CoA_Rdtase_sub-bd_dom_sf"/>
</dbReference>
<dbReference type="EMBL" id="JBHSKL010000059">
    <property type="protein sequence ID" value="MFC5229847.1"/>
    <property type="molecule type" value="Genomic_DNA"/>
</dbReference>
<reference evidence="7" key="4">
    <citation type="journal article" date="2019" name="Int. J. Syst. Evol. Microbiol.">
        <title>The Global Catalogue of Microorganisms (GCM) 10K type strain sequencing project: providing services to taxonomists for standard genome sequencing and annotation.</title>
        <authorList>
            <consortium name="The Broad Institute Genomics Platform"/>
            <consortium name="The Broad Institute Genome Sequencing Center for Infectious Disease"/>
            <person name="Wu L."/>
            <person name="Ma J."/>
        </authorList>
    </citation>
    <scope>NUCLEOTIDE SEQUENCE [LARGE SCALE GENOMIC DNA]</scope>
    <source>
        <strain evidence="7">CCM 8479</strain>
    </source>
</reference>
<proteinExistence type="inferred from homology"/>
<sequence length="775" mass="84407">MSDAIPGRGQYSDLARRQRLDWLRARTDARLATLENTGLNPQHLVGNVENFVGSVEVPVGLAGPLLFAGEAAHGSIVAPLATTEGALVASASRGARALTMSGGVTTTVLSQRMTRAPAFEFADIAGARQFTAWLGKHRDRLDEQVRLVSRHTRLVEVDPYQIGRHLHVRFSFETADAAGQNMTTAATWQICRWLTDVLADENDLRPRSMLLEGNLSGDKKVTAGSLVAGRGSRVTAECRLSHEAVTTVLRTTPSAMVKSHAVTLLGAQQAGMTGYGVNAANIVAALFLATGQDVACVHESSVSFLSIEMDGDELVATILLPNLVVGTVGGGTALPHQRELLDMLGCSGTGGVRRLAEIIAGFALALDMSTVAAVVSGQFAQAHQRLGRGRRVEWLREGDLNTALLQPLLAQGTGDPRLHVTEVRRMPPLHSDGIASELGALGERRKLIGLHPLRVTWTDGDGSGTTVDLVAKVKPRGEEIVAGIARLMSLCGADAARAWSHWGGDTEFTDAHRRELSVYRRPERVLQDLLPRCRGLLDDDEREAHVILMERFRHDGEPWARDRVDDALRAVAAVHGHWLGRDKELLHEGWLHHVPEPEYLARSGELWEALVRHTAADQPGLLGAGRRDILLGIIGQAEEWARETRALPRTLVHNDFSPRNIAVQDGRFIVYDWELATIGLPQRDVVELLAFTLGTDSTAADVGRFLTVHARAVAAASPEAATLVTGSDWRRGYQLALREFLMTRLALYAAGHTQREFGFLPGLMRTAFHLWDLEQ</sequence>
<dbReference type="Gene3D" id="3.90.1200.10">
    <property type="match status" value="1"/>
</dbReference>
<dbReference type="GO" id="GO:0015936">
    <property type="term" value="P:coenzyme A metabolic process"/>
    <property type="evidence" value="ECO:0007669"/>
    <property type="project" value="InterPro"/>
</dbReference>
<reference evidence="5" key="3">
    <citation type="journal article" date="2018" name="Proc. Natl. Acad. Sci. U.S.A.">
        <title>d-Sedoheptulose-7-phosphate is a common precursor for the heptoses of septacidin and hygromycin B.</title>
        <authorList>
            <person name="Tang W."/>
            <person name="Guo Z."/>
            <person name="Cao Z."/>
            <person name="Wang M."/>
            <person name="Li P."/>
            <person name="Meng X."/>
            <person name="Zhao X."/>
            <person name="Xie Z."/>
            <person name="Wang W."/>
            <person name="Zhou A."/>
            <person name="Lou C."/>
            <person name="Chen Y."/>
        </authorList>
    </citation>
    <scope>NUCLEOTIDE SEQUENCE</scope>
    <source>
        <strain evidence="5">CGMCC 4.1598</strain>
    </source>
</reference>
<evidence type="ECO:0000313" key="7">
    <source>
        <dbReference type="Proteomes" id="UP001596156"/>
    </source>
</evidence>
<dbReference type="InterPro" id="IPR009023">
    <property type="entry name" value="HMG_CoA_Rdtase_NAD(P)-bd_sf"/>
</dbReference>
<dbReference type="InterPro" id="IPR004554">
    <property type="entry name" value="HMG_CoA_Rdtase_eu_arc"/>
</dbReference>
<evidence type="ECO:0000256" key="2">
    <source>
        <dbReference type="ARBA" id="ARBA00012999"/>
    </source>
</evidence>
<dbReference type="InterPro" id="IPR023074">
    <property type="entry name" value="HMG_CoA_Rdtase_cat_sf"/>
</dbReference>
<dbReference type="SUPFAM" id="SSF56112">
    <property type="entry name" value="Protein kinase-like (PK-like)"/>
    <property type="match status" value="1"/>
</dbReference>
<dbReference type="InterPro" id="IPR011009">
    <property type="entry name" value="Kinase-like_dom_sf"/>
</dbReference>
<dbReference type="CDD" id="cd00643">
    <property type="entry name" value="HMG-CoA_reductase_classI"/>
    <property type="match status" value="1"/>
</dbReference>
<dbReference type="PANTHER" id="PTHR10572">
    <property type="entry name" value="3-HYDROXY-3-METHYLGLUTARYL-COENZYME A REDUCTASE"/>
    <property type="match status" value="1"/>
</dbReference>
<dbReference type="GO" id="GO:0004420">
    <property type="term" value="F:hydroxymethylglutaryl-CoA reductase (NADPH) activity"/>
    <property type="evidence" value="ECO:0007669"/>
    <property type="project" value="UniProtKB-EC"/>
</dbReference>
<keyword evidence="7" id="KW-1185">Reference proteome</keyword>
<evidence type="ECO:0000313" key="5">
    <source>
        <dbReference type="EMBL" id="AVM80399.1"/>
    </source>
</evidence>
<accession>A0A2P1G6C8</accession>
<dbReference type="EMBL" id="MF372757">
    <property type="protein sequence ID" value="AVM80399.1"/>
    <property type="molecule type" value="Genomic_DNA"/>
</dbReference>
<reference evidence="6" key="1">
    <citation type="journal article" date="2014" name="Int. J. Syst. Evol. Microbiol.">
        <title>Complete genome of a new Firmicutes species belonging to the dominant human colonic microbiota ('Ruminococcus bicirculans') reveals two chromosomes and a selective capacity to utilize plant glucans.</title>
        <authorList>
            <consortium name="NISC Comparative Sequencing Program"/>
            <person name="Wegmann U."/>
            <person name="Louis P."/>
            <person name="Goesmann A."/>
            <person name="Henrissat B."/>
            <person name="Duncan S.H."/>
            <person name="Flint H.J."/>
        </authorList>
    </citation>
    <scope>NUCLEOTIDE SEQUENCE</scope>
    <source>
        <strain evidence="6">CGMCC 4.1598</strain>
    </source>
</reference>
<evidence type="ECO:0000256" key="3">
    <source>
        <dbReference type="ARBA" id="ARBA00022857"/>
    </source>
</evidence>
<evidence type="ECO:0000256" key="4">
    <source>
        <dbReference type="ARBA" id="ARBA00023002"/>
    </source>
</evidence>
<dbReference type="EC" id="1.1.1.34" evidence="2"/>
<organism evidence="5">
    <name type="scientific">Streptomyces fimbriatus</name>
    <dbReference type="NCBI Taxonomy" id="68197"/>
    <lineage>
        <taxon>Bacteria</taxon>
        <taxon>Bacillati</taxon>
        <taxon>Actinomycetota</taxon>
        <taxon>Actinomycetes</taxon>
        <taxon>Kitasatosporales</taxon>
        <taxon>Streptomycetaceae</taxon>
        <taxon>Streptomyces</taxon>
    </lineage>
</organism>
<keyword evidence="4" id="KW-0560">Oxidoreductase</keyword>
<dbReference type="SUPFAM" id="SSF56542">
    <property type="entry name" value="Substrate-binding domain of HMG-CoA reductase"/>
    <property type="match status" value="1"/>
</dbReference>
<dbReference type="PRINTS" id="PR00071">
    <property type="entry name" value="HMGCOARDTASE"/>
</dbReference>